<evidence type="ECO:0000256" key="1">
    <source>
        <dbReference type="SAM" id="MobiDB-lite"/>
    </source>
</evidence>
<name>A0A2P2MC88_RHIMU</name>
<evidence type="ECO:0000313" key="2">
    <source>
        <dbReference type="EMBL" id="MBX27836.1"/>
    </source>
</evidence>
<reference evidence="2" key="1">
    <citation type="submission" date="2018-02" db="EMBL/GenBank/DDBJ databases">
        <title>Rhizophora mucronata_Transcriptome.</title>
        <authorList>
            <person name="Meera S.P."/>
            <person name="Sreeshan A."/>
            <person name="Augustine A."/>
        </authorList>
    </citation>
    <scope>NUCLEOTIDE SEQUENCE</scope>
    <source>
        <tissue evidence="2">Leaf</tissue>
    </source>
</reference>
<feature type="region of interest" description="Disordered" evidence="1">
    <location>
        <begin position="1"/>
        <end position="26"/>
    </location>
</feature>
<dbReference type="EMBL" id="GGEC01047352">
    <property type="protein sequence ID" value="MBX27836.1"/>
    <property type="molecule type" value="Transcribed_RNA"/>
</dbReference>
<proteinExistence type="predicted"/>
<sequence length="44" mass="4816">MKTSPLEATSSSFTSDFDRSDSSSPSSLVLCHNKIKEFIHITSP</sequence>
<dbReference type="AlphaFoldDB" id="A0A2P2MC88"/>
<accession>A0A2P2MC88</accession>
<organism evidence="2">
    <name type="scientific">Rhizophora mucronata</name>
    <name type="common">Asiatic mangrove</name>
    <dbReference type="NCBI Taxonomy" id="61149"/>
    <lineage>
        <taxon>Eukaryota</taxon>
        <taxon>Viridiplantae</taxon>
        <taxon>Streptophyta</taxon>
        <taxon>Embryophyta</taxon>
        <taxon>Tracheophyta</taxon>
        <taxon>Spermatophyta</taxon>
        <taxon>Magnoliopsida</taxon>
        <taxon>eudicotyledons</taxon>
        <taxon>Gunneridae</taxon>
        <taxon>Pentapetalae</taxon>
        <taxon>rosids</taxon>
        <taxon>fabids</taxon>
        <taxon>Malpighiales</taxon>
        <taxon>Rhizophoraceae</taxon>
        <taxon>Rhizophora</taxon>
    </lineage>
</organism>
<protein>
    <submittedName>
        <fullName evidence="2">Uncharacterized protein</fullName>
    </submittedName>
</protein>